<dbReference type="OrthoDB" id="9780932at2"/>
<protein>
    <submittedName>
        <fullName evidence="2">Pimeloyl-ACP methyl ester carboxylesterase</fullName>
    </submittedName>
</protein>
<dbReference type="EMBL" id="FWYF01000002">
    <property type="protein sequence ID" value="SMD34668.1"/>
    <property type="molecule type" value="Genomic_DNA"/>
</dbReference>
<dbReference type="InterPro" id="IPR000073">
    <property type="entry name" value="AB_hydrolase_1"/>
</dbReference>
<dbReference type="InterPro" id="IPR029058">
    <property type="entry name" value="AB_hydrolase_fold"/>
</dbReference>
<dbReference type="Pfam" id="PF00561">
    <property type="entry name" value="Abhydrolase_1"/>
    <property type="match status" value="1"/>
</dbReference>
<accession>A0A1W2GEA7</accession>
<evidence type="ECO:0000313" key="3">
    <source>
        <dbReference type="Proteomes" id="UP000192472"/>
    </source>
</evidence>
<dbReference type="Proteomes" id="UP000192472">
    <property type="component" value="Unassembled WGS sequence"/>
</dbReference>
<evidence type="ECO:0000313" key="2">
    <source>
        <dbReference type="EMBL" id="SMD34668.1"/>
    </source>
</evidence>
<keyword evidence="3" id="KW-1185">Reference proteome</keyword>
<dbReference type="RefSeq" id="WP_084372796.1">
    <property type="nucleotide sequence ID" value="NZ_FWYF01000002.1"/>
</dbReference>
<dbReference type="Gene3D" id="3.40.50.1820">
    <property type="entry name" value="alpha/beta hydrolase"/>
    <property type="match status" value="1"/>
</dbReference>
<reference evidence="2 3" key="1">
    <citation type="submission" date="2017-04" db="EMBL/GenBank/DDBJ databases">
        <authorList>
            <person name="Afonso C.L."/>
            <person name="Miller P.J."/>
            <person name="Scott M.A."/>
            <person name="Spackman E."/>
            <person name="Goraichik I."/>
            <person name="Dimitrov K.M."/>
            <person name="Suarez D.L."/>
            <person name="Swayne D.E."/>
        </authorList>
    </citation>
    <scope>NUCLEOTIDE SEQUENCE [LARGE SCALE GENOMIC DNA]</scope>
    <source>
        <strain evidence="2 3">DSM 26133</strain>
    </source>
</reference>
<organism evidence="2 3">
    <name type="scientific">Reichenbachiella faecimaris</name>
    <dbReference type="NCBI Taxonomy" id="692418"/>
    <lineage>
        <taxon>Bacteria</taxon>
        <taxon>Pseudomonadati</taxon>
        <taxon>Bacteroidota</taxon>
        <taxon>Cytophagia</taxon>
        <taxon>Cytophagales</taxon>
        <taxon>Reichenbachiellaceae</taxon>
        <taxon>Reichenbachiella</taxon>
    </lineage>
</organism>
<dbReference type="AlphaFoldDB" id="A0A1W2GEA7"/>
<name>A0A1W2GEA7_REIFA</name>
<gene>
    <name evidence="2" type="ORF">SAMN04488029_2126</name>
</gene>
<feature type="domain" description="AB hydrolase-1" evidence="1">
    <location>
        <begin position="119"/>
        <end position="169"/>
    </location>
</feature>
<proteinExistence type="predicted"/>
<dbReference type="STRING" id="692418.SAMN04488029_2126"/>
<dbReference type="SUPFAM" id="SSF53474">
    <property type="entry name" value="alpha/beta-Hydrolases"/>
    <property type="match status" value="1"/>
</dbReference>
<sequence length="309" mass="35143">MVIHSRCYFKKEQEDKQRFTNWVHELECINKRTYSRLDLKTSLGNTVVWGINSQCETSETLVIFPGVRTTALFWDLDRGLDYLGSDLKVYMVETNGLPNLSDGNTPDIRSNGYGVWASEILDQLNIDQAYIAGASFGGLICMKLCLIAPSKVKASFLLNPGCLQRFSLSPKNLFFNLLPILWPNQKTVELFLNHAIFCKPNHMLSREAERMLSEYELFALKQFKDNAQKPYDMGQELNKVRSPIFLMLGDKDLLFPCLKSMENARTNLPNLKEIILLENVAHGIEVYNEALKILGKRIAKLTKLGLAIA</sequence>
<evidence type="ECO:0000259" key="1">
    <source>
        <dbReference type="Pfam" id="PF00561"/>
    </source>
</evidence>